<dbReference type="PANTHER" id="PTHR46154">
    <property type="match status" value="1"/>
</dbReference>
<evidence type="ECO:0000256" key="2">
    <source>
        <dbReference type="SAM" id="Phobius"/>
    </source>
</evidence>
<keyword evidence="2" id="KW-0472">Membrane</keyword>
<evidence type="ECO:0000313" key="4">
    <source>
        <dbReference type="Proteomes" id="UP000193006"/>
    </source>
</evidence>
<dbReference type="EMBL" id="CP020814">
    <property type="protein sequence ID" value="ARK32765.1"/>
    <property type="molecule type" value="Genomic_DNA"/>
</dbReference>
<keyword evidence="2" id="KW-0812">Transmembrane</keyword>
<reference evidence="3 4" key="1">
    <citation type="submission" date="2017-04" db="EMBL/GenBank/DDBJ databases">
        <title>Bacillus krulwichiae AM31D Genome sequencing and assembly.</title>
        <authorList>
            <person name="Krulwich T.A."/>
            <person name="Anastor L."/>
            <person name="Ehrlich R."/>
            <person name="Ehrlich G.D."/>
            <person name="Janto B."/>
        </authorList>
    </citation>
    <scope>NUCLEOTIDE SEQUENCE [LARGE SCALE GENOMIC DNA]</scope>
    <source>
        <strain evidence="3 4">AM31D</strain>
    </source>
</reference>
<evidence type="ECO:0000256" key="1">
    <source>
        <dbReference type="ARBA" id="ARBA00022448"/>
    </source>
</evidence>
<keyword evidence="2" id="KW-1133">Transmembrane helix</keyword>
<dbReference type="PANTHER" id="PTHR46154:SF4">
    <property type="entry name" value="UREA ACTIVE TRANSPORTER"/>
    <property type="match status" value="1"/>
</dbReference>
<dbReference type="AlphaFoldDB" id="A0A1X9MH29"/>
<feature type="transmembrane region" description="Helical" evidence="2">
    <location>
        <begin position="12"/>
        <end position="40"/>
    </location>
</feature>
<dbReference type="Proteomes" id="UP000193006">
    <property type="component" value="Chromosome"/>
</dbReference>
<dbReference type="GO" id="GO:0016020">
    <property type="term" value="C:membrane"/>
    <property type="evidence" value="ECO:0007669"/>
    <property type="project" value="InterPro"/>
</dbReference>
<feature type="transmembrane region" description="Helical" evidence="2">
    <location>
        <begin position="46"/>
        <end position="68"/>
    </location>
</feature>
<dbReference type="GO" id="GO:0015204">
    <property type="term" value="F:urea transmembrane transporter activity"/>
    <property type="evidence" value="ECO:0007669"/>
    <property type="project" value="InterPro"/>
</dbReference>
<sequence length="78" mass="9142">MDEKQLIKDTKLCTRWAIGLSLVLVVIWPGIMFTTGYVYSEQFLTGWFYLSFAWLVVAALFIVTRPLIEFYKDAKEKQ</sequence>
<gene>
    <name evidence="3" type="ORF">BkAM31D_24500</name>
</gene>
<keyword evidence="1" id="KW-0813">Transport</keyword>
<dbReference type="RefSeq" id="WP_066154931.1">
    <property type="nucleotide sequence ID" value="NZ_CP020814.1"/>
</dbReference>
<protein>
    <submittedName>
        <fullName evidence="3">Uncharacterized protein</fullName>
    </submittedName>
</protein>
<proteinExistence type="predicted"/>
<dbReference type="STRING" id="199441.BkAM31D_24500"/>
<name>A0A1X9MH29_9BACI</name>
<dbReference type="InterPro" id="IPR031155">
    <property type="entry name" value="DUR"/>
</dbReference>
<dbReference type="KEGG" id="bkw:BkAM31D_24500"/>
<organism evidence="3 4">
    <name type="scientific">Halalkalibacter krulwichiae</name>
    <dbReference type="NCBI Taxonomy" id="199441"/>
    <lineage>
        <taxon>Bacteria</taxon>
        <taxon>Bacillati</taxon>
        <taxon>Bacillota</taxon>
        <taxon>Bacilli</taxon>
        <taxon>Bacillales</taxon>
        <taxon>Bacillaceae</taxon>
        <taxon>Halalkalibacter</taxon>
    </lineage>
</organism>
<evidence type="ECO:0000313" key="3">
    <source>
        <dbReference type="EMBL" id="ARK32765.1"/>
    </source>
</evidence>
<accession>A0A1X9MH29</accession>
<keyword evidence="4" id="KW-1185">Reference proteome</keyword>